<evidence type="ECO:0008006" key="4">
    <source>
        <dbReference type="Google" id="ProtNLM"/>
    </source>
</evidence>
<organism evidence="2 3">
    <name type="scientific">Fodinicola feengrottensis</name>
    <dbReference type="NCBI Taxonomy" id="435914"/>
    <lineage>
        <taxon>Bacteria</taxon>
        <taxon>Bacillati</taxon>
        <taxon>Actinomycetota</taxon>
        <taxon>Actinomycetes</taxon>
        <taxon>Mycobacteriales</taxon>
        <taxon>Fodinicola</taxon>
    </lineage>
</organism>
<reference evidence="3" key="1">
    <citation type="journal article" date="2019" name="Int. J. Syst. Evol. Microbiol.">
        <title>The Global Catalogue of Microorganisms (GCM) 10K type strain sequencing project: providing services to taxonomists for standard genome sequencing and annotation.</title>
        <authorList>
            <consortium name="The Broad Institute Genomics Platform"/>
            <consortium name="The Broad Institute Genome Sequencing Center for Infectious Disease"/>
            <person name="Wu L."/>
            <person name="Ma J."/>
        </authorList>
    </citation>
    <scope>NUCLEOTIDE SEQUENCE [LARGE SCALE GENOMIC DNA]</scope>
    <source>
        <strain evidence="3">JCM 14718</strain>
    </source>
</reference>
<name>A0ABP4TH11_9ACTN</name>
<feature type="region of interest" description="Disordered" evidence="1">
    <location>
        <begin position="1"/>
        <end position="21"/>
    </location>
</feature>
<evidence type="ECO:0000313" key="2">
    <source>
        <dbReference type="EMBL" id="GAA1687972.1"/>
    </source>
</evidence>
<accession>A0ABP4TH11</accession>
<sequence>MRDFIPHSTSSAAQNPALDENPAAPLAKLGMSYEGQLRENVLAREGWRDSDLYSVLEYEWRGGWR</sequence>
<dbReference type="EMBL" id="BAAANY010000015">
    <property type="protein sequence ID" value="GAA1687972.1"/>
    <property type="molecule type" value="Genomic_DNA"/>
</dbReference>
<comment type="caution">
    <text evidence="2">The sequence shown here is derived from an EMBL/GenBank/DDBJ whole genome shotgun (WGS) entry which is preliminary data.</text>
</comment>
<dbReference type="Proteomes" id="UP001500618">
    <property type="component" value="Unassembled WGS sequence"/>
</dbReference>
<keyword evidence="3" id="KW-1185">Reference proteome</keyword>
<proteinExistence type="predicted"/>
<evidence type="ECO:0000256" key="1">
    <source>
        <dbReference type="SAM" id="MobiDB-lite"/>
    </source>
</evidence>
<dbReference type="RefSeq" id="WP_344311955.1">
    <property type="nucleotide sequence ID" value="NZ_BAAANY010000015.1"/>
</dbReference>
<evidence type="ECO:0000313" key="3">
    <source>
        <dbReference type="Proteomes" id="UP001500618"/>
    </source>
</evidence>
<dbReference type="Gene3D" id="3.40.630.30">
    <property type="match status" value="1"/>
</dbReference>
<protein>
    <recommendedName>
        <fullName evidence="4">GNAT family N-acetyltransferase</fullName>
    </recommendedName>
</protein>
<gene>
    <name evidence="2" type="ORF">GCM10009765_41800</name>
</gene>